<evidence type="ECO:0000313" key="8">
    <source>
        <dbReference type="EMBL" id="APF19239.1"/>
    </source>
</evidence>
<dbReference type="EC" id="5.4.99.25" evidence="5"/>
<evidence type="ECO:0000256" key="3">
    <source>
        <dbReference type="ARBA" id="ARBA00022694"/>
    </source>
</evidence>
<reference evidence="8 11" key="2">
    <citation type="submission" date="2016-11" db="EMBL/GenBank/DDBJ databases">
        <title>Genomic analysis of Caldithrix abyssi and proposal of a novel bacterial phylum Caldithrichaeota.</title>
        <authorList>
            <person name="Kublanov I."/>
            <person name="Sigalova O."/>
            <person name="Gavrilov S."/>
            <person name="Lebedinsky A."/>
            <person name="Ivanova N."/>
            <person name="Daum C."/>
            <person name="Reddy T."/>
            <person name="Klenk H.P."/>
            <person name="Goker M."/>
            <person name="Reva O."/>
            <person name="Miroshnichenko M."/>
            <person name="Kyprides N."/>
            <person name="Woyke T."/>
            <person name="Gelfand M."/>
        </authorList>
    </citation>
    <scope>NUCLEOTIDE SEQUENCE [LARGE SCALE GENOMIC DNA]</scope>
    <source>
        <strain evidence="8 11">LF13</strain>
    </source>
</reference>
<evidence type="ECO:0000313" key="11">
    <source>
        <dbReference type="Proteomes" id="UP000183868"/>
    </source>
</evidence>
<dbReference type="InterPro" id="IPR014780">
    <property type="entry name" value="tRNA_psdUridine_synth_TruB"/>
</dbReference>
<dbReference type="STRING" id="880073.Cabys_2490"/>
<dbReference type="GO" id="GO:0160148">
    <property type="term" value="F:tRNA pseudouridine(55) synthase activity"/>
    <property type="evidence" value="ECO:0007669"/>
    <property type="project" value="UniProtKB-EC"/>
</dbReference>
<accession>H1XXM6</accession>
<dbReference type="HOGENOM" id="CLU_032087_2_0_0"/>
<comment type="function">
    <text evidence="5">Responsible for synthesis of pseudouridine from uracil-55 in the psi GC loop of transfer RNAs.</text>
</comment>
<dbReference type="Pfam" id="PF01509">
    <property type="entry name" value="TruB_N"/>
    <property type="match status" value="1"/>
</dbReference>
<feature type="domain" description="Pseudouridine synthase II N-terminal" evidence="6">
    <location>
        <begin position="39"/>
        <end position="187"/>
    </location>
</feature>
<comment type="similarity">
    <text evidence="2 5">Belongs to the pseudouridine synthase TruB family. Type 1 subfamily.</text>
</comment>
<keyword evidence="10" id="KW-1185">Reference proteome</keyword>
<dbReference type="EMBL" id="CP018099">
    <property type="protein sequence ID" value="APF19239.1"/>
    <property type="molecule type" value="Genomic_DNA"/>
</dbReference>
<keyword evidence="3 5" id="KW-0819">tRNA processing</keyword>
<evidence type="ECO:0000256" key="5">
    <source>
        <dbReference type="HAMAP-Rule" id="MF_01080"/>
    </source>
</evidence>
<evidence type="ECO:0000313" key="9">
    <source>
        <dbReference type="EMBL" id="EHO43150.1"/>
    </source>
</evidence>
<evidence type="ECO:0000259" key="6">
    <source>
        <dbReference type="Pfam" id="PF01509"/>
    </source>
</evidence>
<dbReference type="HAMAP" id="MF_01080">
    <property type="entry name" value="TruB_bact"/>
    <property type="match status" value="1"/>
</dbReference>
<dbReference type="Pfam" id="PF16198">
    <property type="entry name" value="TruB_C_2"/>
    <property type="match status" value="1"/>
</dbReference>
<dbReference type="AlphaFoldDB" id="H1XXM6"/>
<dbReference type="PANTHER" id="PTHR13767">
    <property type="entry name" value="TRNA-PSEUDOURIDINE SYNTHASE"/>
    <property type="match status" value="1"/>
</dbReference>
<feature type="active site" description="Nucleophile" evidence="5">
    <location>
        <position position="54"/>
    </location>
</feature>
<dbReference type="Gene3D" id="3.30.2350.10">
    <property type="entry name" value="Pseudouridine synthase"/>
    <property type="match status" value="1"/>
</dbReference>
<dbReference type="eggNOG" id="COG0130">
    <property type="taxonomic scope" value="Bacteria"/>
</dbReference>
<reference evidence="9 10" key="1">
    <citation type="submission" date="2011-09" db="EMBL/GenBank/DDBJ databases">
        <title>The permanent draft genome of Caldithrix abyssi DSM 13497.</title>
        <authorList>
            <consortium name="US DOE Joint Genome Institute (JGI-PGF)"/>
            <person name="Lucas S."/>
            <person name="Han J."/>
            <person name="Lapidus A."/>
            <person name="Bruce D."/>
            <person name="Goodwin L."/>
            <person name="Pitluck S."/>
            <person name="Peters L."/>
            <person name="Kyrpides N."/>
            <person name="Mavromatis K."/>
            <person name="Ivanova N."/>
            <person name="Mikhailova N."/>
            <person name="Chertkov O."/>
            <person name="Detter J.C."/>
            <person name="Tapia R."/>
            <person name="Han C."/>
            <person name="Land M."/>
            <person name="Hauser L."/>
            <person name="Markowitz V."/>
            <person name="Cheng J.-F."/>
            <person name="Hugenholtz P."/>
            <person name="Woyke T."/>
            <person name="Wu D."/>
            <person name="Spring S."/>
            <person name="Brambilla E."/>
            <person name="Klenk H.-P."/>
            <person name="Eisen J.A."/>
        </authorList>
    </citation>
    <scope>NUCLEOTIDE SEQUENCE [LARGE SCALE GENOMIC DNA]</scope>
    <source>
        <strain evidence="9 10">DSM 13497</strain>
    </source>
</reference>
<evidence type="ECO:0000256" key="2">
    <source>
        <dbReference type="ARBA" id="ARBA00005642"/>
    </source>
</evidence>
<dbReference type="GO" id="GO:0003723">
    <property type="term" value="F:RNA binding"/>
    <property type="evidence" value="ECO:0007669"/>
    <property type="project" value="InterPro"/>
</dbReference>
<evidence type="ECO:0000313" key="10">
    <source>
        <dbReference type="Proteomes" id="UP000004671"/>
    </source>
</evidence>
<dbReference type="FunCoup" id="H1XXM6">
    <property type="interactions" value="496"/>
</dbReference>
<organism evidence="9 10">
    <name type="scientific">Caldithrix abyssi DSM 13497</name>
    <dbReference type="NCBI Taxonomy" id="880073"/>
    <lineage>
        <taxon>Bacteria</taxon>
        <taxon>Pseudomonadati</taxon>
        <taxon>Calditrichota</taxon>
        <taxon>Calditrichia</taxon>
        <taxon>Calditrichales</taxon>
        <taxon>Calditrichaceae</taxon>
        <taxon>Caldithrix</taxon>
    </lineage>
</organism>
<dbReference type="InterPro" id="IPR002501">
    <property type="entry name" value="PsdUridine_synth_N"/>
</dbReference>
<dbReference type="InterPro" id="IPR032819">
    <property type="entry name" value="TruB_C"/>
</dbReference>
<dbReference type="CDD" id="cd02573">
    <property type="entry name" value="PseudoU_synth_EcTruB"/>
    <property type="match status" value="1"/>
</dbReference>
<protein>
    <recommendedName>
        <fullName evidence="5">tRNA pseudouridine synthase B</fullName>
        <ecNumber evidence="5">5.4.99.25</ecNumber>
    </recommendedName>
    <alternativeName>
        <fullName evidence="5">tRNA pseudouridine(55) synthase</fullName>
        <shortName evidence="5">Psi55 synthase</shortName>
    </alternativeName>
    <alternativeName>
        <fullName evidence="5">tRNA pseudouridylate synthase</fullName>
    </alternativeName>
    <alternativeName>
        <fullName evidence="5">tRNA-uridine isomerase</fullName>
    </alternativeName>
</protein>
<dbReference type="KEGG" id="caby:Cabys_2490"/>
<comment type="catalytic activity">
    <reaction evidence="1 5">
        <text>uridine(55) in tRNA = pseudouridine(55) in tRNA</text>
        <dbReference type="Rhea" id="RHEA:42532"/>
        <dbReference type="Rhea" id="RHEA-COMP:10101"/>
        <dbReference type="Rhea" id="RHEA-COMP:10102"/>
        <dbReference type="ChEBI" id="CHEBI:65314"/>
        <dbReference type="ChEBI" id="CHEBI:65315"/>
        <dbReference type="EC" id="5.4.99.25"/>
    </reaction>
</comment>
<dbReference type="Proteomes" id="UP000004671">
    <property type="component" value="Chromosome"/>
</dbReference>
<dbReference type="InParanoid" id="H1XXM6"/>
<dbReference type="NCBIfam" id="TIGR00431">
    <property type="entry name" value="TruB"/>
    <property type="match status" value="1"/>
</dbReference>
<dbReference type="EMBL" id="CM001402">
    <property type="protein sequence ID" value="EHO43150.1"/>
    <property type="molecule type" value="Genomic_DNA"/>
</dbReference>
<dbReference type="PANTHER" id="PTHR13767:SF2">
    <property type="entry name" value="PSEUDOURIDYLATE SYNTHASE TRUB1"/>
    <property type="match status" value="1"/>
</dbReference>
<sequence length="244" mass="27333">MQILKKNDPIDASLARQGFIALINKPQDWTSFDVVNKIRHALKIKKVGHAGTLDPFATGLLIVGAGRGTRALSQFMNLDKTYRAVIRLGVETDTYDVTGKVVKEQDTQMITRQDVEAVINEMQGEMLQVPPMYSAKKIKGQPLYKLARKGKEVEREPQKVVIHQAKMLSWQPPLVEVELTVSKGTYIRTYAHDLGQKLGVGAMLAELARTKIGAFCLEESFELNAFIENWKQTVGQGDEDHKRA</sequence>
<dbReference type="SUPFAM" id="SSF55120">
    <property type="entry name" value="Pseudouridine synthase"/>
    <property type="match status" value="1"/>
</dbReference>
<evidence type="ECO:0000256" key="4">
    <source>
        <dbReference type="ARBA" id="ARBA00023235"/>
    </source>
</evidence>
<dbReference type="GO" id="GO:1990481">
    <property type="term" value="P:mRNA pseudouridine synthesis"/>
    <property type="evidence" value="ECO:0007669"/>
    <property type="project" value="TreeGrafter"/>
</dbReference>
<name>H1XXM6_CALAY</name>
<dbReference type="GO" id="GO:0031119">
    <property type="term" value="P:tRNA pseudouridine synthesis"/>
    <property type="evidence" value="ECO:0007669"/>
    <property type="project" value="UniProtKB-UniRule"/>
</dbReference>
<proteinExistence type="inferred from homology"/>
<dbReference type="PaxDb" id="880073-Calab_3551"/>
<feature type="domain" description="tRNA pseudouridylate synthase B C-terminal" evidence="7">
    <location>
        <begin position="188"/>
        <end position="228"/>
    </location>
</feature>
<evidence type="ECO:0000256" key="1">
    <source>
        <dbReference type="ARBA" id="ARBA00000385"/>
    </source>
</evidence>
<keyword evidence="4 5" id="KW-0413">Isomerase</keyword>
<evidence type="ECO:0000259" key="7">
    <source>
        <dbReference type="Pfam" id="PF16198"/>
    </source>
</evidence>
<dbReference type="Proteomes" id="UP000183868">
    <property type="component" value="Chromosome"/>
</dbReference>
<gene>
    <name evidence="5 8" type="primary">truB</name>
    <name evidence="8" type="ORF">Cabys_2490</name>
    <name evidence="9" type="ORF">Calab_3551</name>
</gene>
<dbReference type="InterPro" id="IPR020103">
    <property type="entry name" value="PsdUridine_synth_cat_dom_sf"/>
</dbReference>